<dbReference type="AntiFam" id="ANF00155">
    <property type="entry name" value="Shadow ORF (opposite secY)"/>
</dbReference>
<dbReference type="EMBL" id="AMFJ01034437">
    <property type="protein sequence ID" value="EKD29360.1"/>
    <property type="molecule type" value="Genomic_DNA"/>
</dbReference>
<name>K1XGG6_9BACT</name>
<accession>K1XGG6</accession>
<comment type="caution">
    <text evidence="1">The sequence shown here is derived from an EMBL/GenBank/DDBJ whole genome shotgun (WGS) entry which is preliminary data.</text>
</comment>
<proteinExistence type="predicted"/>
<gene>
    <name evidence="1" type="ORF">ACD_78C00437G0005</name>
</gene>
<evidence type="ECO:0000313" key="1">
    <source>
        <dbReference type="EMBL" id="EKD29360.1"/>
    </source>
</evidence>
<protein>
    <submittedName>
        <fullName evidence="1">Uncharacterized protein</fullName>
    </submittedName>
</protein>
<sequence length="406" mass="48108">MPSRTRSIDNLNDFVQFRHKIWEDCNKGKKWSSVKIEMKRSFFKIFRSFSSRTNSWNISTPFLNAFSNFFRIKYYGDIEKWEAENEKEIYGNIEPTRIVHRKIFEEELSDLSGTARPLVSENLSDKSRKCYDRNCEDYGYHSRLIHSYREVWFLVASRSSVDERNLSKPFRKLDDDVNDHEGHNRKDKQKWIISNRDILHDMRRGSCEDSCKYYHGCSISNSWFIDNLSEPHKEKSSCGDEKHGRKHCSPKVAHIHNLSSATYKSVKKNDHSVTLRKSERNSRPSGIIVDFFLSLFPLFFQSFELWHNNCQKLHDNNCIDIRSKSHENNGEILKSSSHKRAKESKSLIGSKKILNGKKCCGIYPRNRDTGEKFIEDNDTERNKNLLLHIRWLPYTRNILENHRKKR</sequence>
<reference evidence="1" key="1">
    <citation type="journal article" date="2012" name="Science">
        <title>Fermentation, hydrogen, and sulfur metabolism in multiple uncultivated bacterial phyla.</title>
        <authorList>
            <person name="Wrighton K.C."/>
            <person name="Thomas B.C."/>
            <person name="Sharon I."/>
            <person name="Miller C.S."/>
            <person name="Castelle C.J."/>
            <person name="VerBerkmoes N.C."/>
            <person name="Wilkins M.J."/>
            <person name="Hettich R.L."/>
            <person name="Lipton M.S."/>
            <person name="Williams K.H."/>
            <person name="Long P.E."/>
            <person name="Banfield J.F."/>
        </authorList>
    </citation>
    <scope>NUCLEOTIDE SEQUENCE [LARGE SCALE GENOMIC DNA]</scope>
</reference>
<organism evidence="1">
    <name type="scientific">uncultured bacterium</name>
    <name type="common">gcode 4</name>
    <dbReference type="NCBI Taxonomy" id="1234023"/>
    <lineage>
        <taxon>Bacteria</taxon>
        <taxon>environmental samples</taxon>
    </lineage>
</organism>
<dbReference type="AlphaFoldDB" id="K1XGG6"/>